<evidence type="ECO:0000256" key="2">
    <source>
        <dbReference type="ARBA" id="ARBA00011971"/>
    </source>
</evidence>
<keyword evidence="5 7" id="KW-0460">Magnesium</keyword>
<dbReference type="EMBL" id="FNDT01000006">
    <property type="protein sequence ID" value="SDI15011.1"/>
    <property type="molecule type" value="Genomic_DNA"/>
</dbReference>
<dbReference type="InterPro" id="IPR023031">
    <property type="entry name" value="OPRT"/>
</dbReference>
<evidence type="ECO:0000256" key="7">
    <source>
        <dbReference type="HAMAP-Rule" id="MF_01208"/>
    </source>
</evidence>
<evidence type="ECO:0000256" key="3">
    <source>
        <dbReference type="ARBA" id="ARBA00022676"/>
    </source>
</evidence>
<accession>A0A1G8I8D3</accession>
<comment type="catalytic activity">
    <reaction evidence="7">
        <text>orotidine 5'-phosphate + diphosphate = orotate + 5-phospho-alpha-D-ribose 1-diphosphate</text>
        <dbReference type="Rhea" id="RHEA:10380"/>
        <dbReference type="ChEBI" id="CHEBI:30839"/>
        <dbReference type="ChEBI" id="CHEBI:33019"/>
        <dbReference type="ChEBI" id="CHEBI:57538"/>
        <dbReference type="ChEBI" id="CHEBI:58017"/>
        <dbReference type="EC" id="2.4.2.10"/>
    </reaction>
</comment>
<dbReference type="CDD" id="cd06223">
    <property type="entry name" value="PRTases_typeI"/>
    <property type="match status" value="1"/>
</dbReference>
<evidence type="ECO:0000313" key="8">
    <source>
        <dbReference type="EMBL" id="SDI15011.1"/>
    </source>
</evidence>
<feature type="binding site" description="in other chain" evidence="7">
    <location>
        <begin position="147"/>
        <end position="155"/>
    </location>
    <ligand>
        <name>5-phospho-alpha-D-ribose 1-diphosphate</name>
        <dbReference type="ChEBI" id="CHEBI:58017"/>
        <note>ligand shared between dimeric partners</note>
    </ligand>
</feature>
<evidence type="ECO:0000256" key="5">
    <source>
        <dbReference type="ARBA" id="ARBA00022842"/>
    </source>
</evidence>
<keyword evidence="6 7" id="KW-0665">Pyrimidine biosynthesis</keyword>
<name>A0A1G8I8D3_9MICC</name>
<keyword evidence="9" id="KW-1185">Reference proteome</keyword>
<dbReference type="HAMAP" id="MF_01208">
    <property type="entry name" value="PyrE"/>
    <property type="match status" value="1"/>
</dbReference>
<comment type="caution">
    <text evidence="7">Lacks conserved residue(s) required for the propagation of feature annotation.</text>
</comment>
<feature type="binding site" evidence="7">
    <location>
        <position position="151"/>
    </location>
    <ligand>
        <name>orotate</name>
        <dbReference type="ChEBI" id="CHEBI:30839"/>
    </ligand>
</feature>
<dbReference type="FunFam" id="3.40.50.2020:FF:000029">
    <property type="entry name" value="Orotate phosphoribosyltransferase"/>
    <property type="match status" value="1"/>
</dbReference>
<dbReference type="InterPro" id="IPR004467">
    <property type="entry name" value="Or_phspho_trans_dom"/>
</dbReference>
<dbReference type="NCBIfam" id="TIGR00336">
    <property type="entry name" value="pyrE"/>
    <property type="match status" value="1"/>
</dbReference>
<dbReference type="PANTHER" id="PTHR19278:SF9">
    <property type="entry name" value="URIDINE 5'-MONOPHOSPHATE SYNTHASE"/>
    <property type="match status" value="1"/>
</dbReference>
<keyword evidence="3 7" id="KW-0328">Glycosyltransferase</keyword>
<feature type="binding site" description="in other chain" evidence="7">
    <location>
        <position position="122"/>
    </location>
    <ligand>
        <name>5-phospho-alpha-D-ribose 1-diphosphate</name>
        <dbReference type="ChEBI" id="CHEBI:58017"/>
        <note>ligand shared between dimeric partners</note>
    </ligand>
</feature>
<dbReference type="GO" id="GO:0019856">
    <property type="term" value="P:pyrimidine nucleobase biosynthetic process"/>
    <property type="evidence" value="ECO:0007669"/>
    <property type="project" value="TreeGrafter"/>
</dbReference>
<dbReference type="PANTHER" id="PTHR19278">
    <property type="entry name" value="OROTATE PHOSPHORIBOSYLTRANSFERASE"/>
    <property type="match status" value="1"/>
</dbReference>
<keyword evidence="4 7" id="KW-0808">Transferase</keyword>
<comment type="cofactor">
    <cofactor evidence="7">
        <name>Mg(2+)</name>
        <dbReference type="ChEBI" id="CHEBI:18420"/>
    </cofactor>
</comment>
<dbReference type="InterPro" id="IPR000836">
    <property type="entry name" value="PRTase_dom"/>
</dbReference>
<comment type="subunit">
    <text evidence="7">Homodimer.</text>
</comment>
<dbReference type="InterPro" id="IPR029057">
    <property type="entry name" value="PRTase-like"/>
</dbReference>
<comment type="pathway">
    <text evidence="1 7">Pyrimidine metabolism; UMP biosynthesis via de novo pathway; UMP from orotate: step 1/2.</text>
</comment>
<sequence>MFHAATQKPGPASPPTKLIAMTDIPTARDRLRDLILELAVVRGKVTLSSGKEADYYIDLRRVTLHHEASALVGQVMLELLDNAGITFQSAGGLTMGADPVGTALMHVAAREERAIDAFVVRKVQKTYGMGRQVEGPDVAGRDVVVLEDTSTTGGSALTAVEGVRKAGGNVKAVAVIVDRDTGSKERIEAEAGVPYLFAYSKDELGLE</sequence>
<feature type="binding site" evidence="7">
    <location>
        <position position="121"/>
    </location>
    <ligand>
        <name>5-phospho-alpha-D-ribose 1-diphosphate</name>
        <dbReference type="ChEBI" id="CHEBI:58017"/>
        <note>ligand shared between dimeric partners</note>
    </ligand>
</feature>
<dbReference type="EC" id="2.4.2.10" evidence="2 7"/>
<feature type="binding site" evidence="7">
    <location>
        <position position="179"/>
    </location>
    <ligand>
        <name>orotate</name>
        <dbReference type="ChEBI" id="CHEBI:30839"/>
    </ligand>
</feature>
<proteinExistence type="inferred from homology"/>
<reference evidence="8 9" key="1">
    <citation type="submission" date="2016-10" db="EMBL/GenBank/DDBJ databases">
        <authorList>
            <person name="de Groot N.N."/>
        </authorList>
    </citation>
    <scope>NUCLEOTIDE SEQUENCE [LARGE SCALE GENOMIC DNA]</scope>
    <source>
        <strain evidence="8 9">NP_1H</strain>
    </source>
</reference>
<evidence type="ECO:0000313" key="9">
    <source>
        <dbReference type="Proteomes" id="UP000199258"/>
    </source>
</evidence>
<dbReference type="STRING" id="335973.SAMN04488693_106171"/>
<organism evidence="8 9">
    <name type="scientific">Arthrobacter subterraneus</name>
    <dbReference type="NCBI Taxonomy" id="335973"/>
    <lineage>
        <taxon>Bacteria</taxon>
        <taxon>Bacillati</taxon>
        <taxon>Actinomycetota</taxon>
        <taxon>Actinomycetes</taxon>
        <taxon>Micrococcales</taxon>
        <taxon>Micrococcaceae</taxon>
        <taxon>Arthrobacter</taxon>
    </lineage>
</organism>
<dbReference type="Gene3D" id="3.40.50.2020">
    <property type="match status" value="1"/>
</dbReference>
<dbReference type="GO" id="GO:0044205">
    <property type="term" value="P:'de novo' UMP biosynthetic process"/>
    <property type="evidence" value="ECO:0007669"/>
    <property type="project" value="UniProtKB-UniRule"/>
</dbReference>
<dbReference type="SUPFAM" id="SSF53271">
    <property type="entry name" value="PRTase-like"/>
    <property type="match status" value="1"/>
</dbReference>
<protein>
    <recommendedName>
        <fullName evidence="2 7">Orotate phosphoribosyltransferase</fullName>
        <shortName evidence="7">OPRT</shortName>
        <shortName evidence="7">OPRTase</shortName>
        <ecNumber evidence="2 7">2.4.2.10</ecNumber>
    </recommendedName>
</protein>
<comment type="similarity">
    <text evidence="7">Belongs to the purine/pyrimidine phosphoribosyltransferase family. PyrE subfamily.</text>
</comment>
<dbReference type="SMR" id="A0A1G8I8D3"/>
<gene>
    <name evidence="7" type="primary">pyrE</name>
    <name evidence="8" type="ORF">SAMN04488693_106171</name>
</gene>
<evidence type="ECO:0000256" key="1">
    <source>
        <dbReference type="ARBA" id="ARBA00004889"/>
    </source>
</evidence>
<comment type="function">
    <text evidence="7">Catalyzes the transfer of a ribosyl phosphate group from 5-phosphoribose 1-diphosphate to orotate, leading to the formation of orotidine monophosphate (OMP).</text>
</comment>
<dbReference type="GO" id="GO:0004588">
    <property type="term" value="F:orotate phosphoribosyltransferase activity"/>
    <property type="evidence" value="ECO:0007669"/>
    <property type="project" value="UniProtKB-UniRule"/>
</dbReference>
<feature type="binding site" evidence="7">
    <location>
        <position position="125"/>
    </location>
    <ligand>
        <name>5-phospho-alpha-D-ribose 1-diphosphate</name>
        <dbReference type="ChEBI" id="CHEBI:58017"/>
        <note>ligand shared between dimeric partners</note>
    </ligand>
</feature>
<evidence type="ECO:0000256" key="4">
    <source>
        <dbReference type="ARBA" id="ARBA00022679"/>
    </source>
</evidence>
<dbReference type="GO" id="GO:0000287">
    <property type="term" value="F:magnesium ion binding"/>
    <property type="evidence" value="ECO:0007669"/>
    <property type="project" value="UniProtKB-UniRule"/>
</dbReference>
<dbReference type="Proteomes" id="UP000199258">
    <property type="component" value="Unassembled WGS sequence"/>
</dbReference>
<evidence type="ECO:0000256" key="6">
    <source>
        <dbReference type="ARBA" id="ARBA00022975"/>
    </source>
</evidence>
<dbReference type="UniPathway" id="UPA00070">
    <property type="reaction ID" value="UER00119"/>
</dbReference>
<dbReference type="AlphaFoldDB" id="A0A1G8I8D3"/>